<protein>
    <submittedName>
        <fullName evidence="1">Uncharacterized protein</fullName>
    </submittedName>
</protein>
<organism evidence="1">
    <name type="scientific">Niallia circulans</name>
    <name type="common">Bacillus circulans</name>
    <dbReference type="NCBI Taxonomy" id="1397"/>
    <lineage>
        <taxon>Bacteria</taxon>
        <taxon>Bacillati</taxon>
        <taxon>Bacillota</taxon>
        <taxon>Bacilli</taxon>
        <taxon>Bacillales</taxon>
        <taxon>Bacillaceae</taxon>
        <taxon>Niallia</taxon>
    </lineage>
</organism>
<proteinExistence type="predicted"/>
<sequence>MMKSVLIRMKINQSMRLANKYSLKSNKARGGLERNHYFQKYIFYYNRAQLLEEDRIKNKAAI</sequence>
<dbReference type="EMBL" id="JAGTPX010000017">
    <property type="protein sequence ID" value="MBR8671027.1"/>
    <property type="molecule type" value="Genomic_DNA"/>
</dbReference>
<reference evidence="1" key="1">
    <citation type="submission" date="2021-04" db="EMBL/GenBank/DDBJ databases">
        <title>Genomic analysis of electroactive and textile dye degrading Bacillus circulans strain: DC10 isolated from constructed wetland-microbial fuel cells treating textile dye wastewaters.</title>
        <authorList>
            <person name="Patel D.U."/>
            <person name="Desai C.R."/>
        </authorList>
    </citation>
    <scope>NUCLEOTIDE SEQUENCE</scope>
    <source>
        <strain evidence="1">DC10</strain>
    </source>
</reference>
<dbReference type="RefSeq" id="WP_212120056.1">
    <property type="nucleotide sequence ID" value="NZ_JAGTPX020000006.1"/>
</dbReference>
<name>A0A941GJ19_NIACI</name>
<dbReference type="AlphaFoldDB" id="A0A941GJ19"/>
<evidence type="ECO:0000313" key="1">
    <source>
        <dbReference type="EMBL" id="MBR8671027.1"/>
    </source>
</evidence>
<comment type="caution">
    <text evidence="1">The sequence shown here is derived from an EMBL/GenBank/DDBJ whole genome shotgun (WGS) entry which is preliminary data.</text>
</comment>
<gene>
    <name evidence="1" type="ORF">KD144_15935</name>
</gene>
<accession>A0A941GJ19</accession>